<comment type="caution">
    <text evidence="6">The sequence shown here is derived from an EMBL/GenBank/DDBJ whole genome shotgun (WGS) entry which is preliminary data.</text>
</comment>
<protein>
    <submittedName>
        <fullName evidence="6">Uncharacterized protein</fullName>
    </submittedName>
</protein>
<comment type="similarity">
    <text evidence="1">Belongs to the WD repeat G protein beta family. Ribosomal protein RACK1 subfamily.</text>
</comment>
<dbReference type="EMBL" id="JBANQN010000002">
    <property type="protein sequence ID" value="KAK6796768.1"/>
    <property type="molecule type" value="Genomic_DNA"/>
</dbReference>
<dbReference type="SUPFAM" id="SSF50978">
    <property type="entry name" value="WD40 repeat-like"/>
    <property type="match status" value="1"/>
</dbReference>
<evidence type="ECO:0000313" key="7">
    <source>
        <dbReference type="Proteomes" id="UP001371456"/>
    </source>
</evidence>
<evidence type="ECO:0000256" key="4">
    <source>
        <dbReference type="ARBA" id="ARBA00023274"/>
    </source>
</evidence>
<dbReference type="AlphaFoldDB" id="A0AAN8YQ01"/>
<dbReference type="SMART" id="SM00320">
    <property type="entry name" value="WD40"/>
    <property type="match status" value="2"/>
</dbReference>
<dbReference type="GO" id="GO:0043022">
    <property type="term" value="F:ribosome binding"/>
    <property type="evidence" value="ECO:0007669"/>
    <property type="project" value="InterPro"/>
</dbReference>
<evidence type="ECO:0000256" key="2">
    <source>
        <dbReference type="ARBA" id="ARBA00022574"/>
    </source>
</evidence>
<dbReference type="PROSITE" id="PS00678">
    <property type="entry name" value="WD_REPEATS_1"/>
    <property type="match status" value="1"/>
</dbReference>
<dbReference type="GO" id="GO:1990904">
    <property type="term" value="C:ribonucleoprotein complex"/>
    <property type="evidence" value="ECO:0007669"/>
    <property type="project" value="UniProtKB-KW"/>
</dbReference>
<feature type="repeat" description="WD" evidence="5">
    <location>
        <begin position="6"/>
        <end position="28"/>
    </location>
</feature>
<proteinExistence type="inferred from homology"/>
<dbReference type="InterPro" id="IPR045223">
    <property type="entry name" value="RACK1-like"/>
</dbReference>
<dbReference type="Proteomes" id="UP001371456">
    <property type="component" value="Unassembled WGS sequence"/>
</dbReference>
<dbReference type="GO" id="GO:0045182">
    <property type="term" value="F:translation regulator activity"/>
    <property type="evidence" value="ECO:0007669"/>
    <property type="project" value="InterPro"/>
</dbReference>
<dbReference type="InterPro" id="IPR019775">
    <property type="entry name" value="WD40_repeat_CS"/>
</dbReference>
<organism evidence="6 7">
    <name type="scientific">Solanum bulbocastanum</name>
    <name type="common">Wild potato</name>
    <dbReference type="NCBI Taxonomy" id="147425"/>
    <lineage>
        <taxon>Eukaryota</taxon>
        <taxon>Viridiplantae</taxon>
        <taxon>Streptophyta</taxon>
        <taxon>Embryophyta</taxon>
        <taxon>Tracheophyta</taxon>
        <taxon>Spermatophyta</taxon>
        <taxon>Magnoliopsida</taxon>
        <taxon>eudicotyledons</taxon>
        <taxon>Gunneridae</taxon>
        <taxon>Pentapetalae</taxon>
        <taxon>asterids</taxon>
        <taxon>lamiids</taxon>
        <taxon>Solanales</taxon>
        <taxon>Solanaceae</taxon>
        <taxon>Solanoideae</taxon>
        <taxon>Solaneae</taxon>
        <taxon>Solanum</taxon>
    </lineage>
</organism>
<name>A0AAN8YQ01_SOLBU</name>
<dbReference type="Gene3D" id="2.130.10.10">
    <property type="entry name" value="YVTN repeat-like/Quinoprotein amine dehydrogenase"/>
    <property type="match status" value="1"/>
</dbReference>
<keyword evidence="4" id="KW-0687">Ribonucleoprotein</keyword>
<dbReference type="PANTHER" id="PTHR19868">
    <property type="entry name" value="RECEPTOR FOR ACTIVATED PROTEIN KINASE C RACK1"/>
    <property type="match status" value="1"/>
</dbReference>
<dbReference type="InterPro" id="IPR036322">
    <property type="entry name" value="WD40_repeat_dom_sf"/>
</dbReference>
<evidence type="ECO:0000256" key="1">
    <source>
        <dbReference type="ARBA" id="ARBA00007253"/>
    </source>
</evidence>
<dbReference type="InterPro" id="IPR001680">
    <property type="entry name" value="WD40_rpt"/>
</dbReference>
<evidence type="ECO:0000313" key="6">
    <source>
        <dbReference type="EMBL" id="KAK6796768.1"/>
    </source>
</evidence>
<evidence type="ECO:0000256" key="5">
    <source>
        <dbReference type="PROSITE-ProRule" id="PRU00221"/>
    </source>
</evidence>
<gene>
    <name evidence="6" type="ORF">RDI58_004469</name>
</gene>
<sequence>MVPCALASGGKDGVILLWDLAEGKKLYLKLYSLDAGSIIHTLCFSPNRYWLCTATESSIKIWDLESKSIVVDLRVDLKQESEMAANESGNAPKNCTSLSWSADGSTFFSGYTDGLIRVLGVTRNCI</sequence>
<evidence type="ECO:0000256" key="3">
    <source>
        <dbReference type="ARBA" id="ARBA00022737"/>
    </source>
</evidence>
<reference evidence="6 7" key="1">
    <citation type="submission" date="2024-02" db="EMBL/GenBank/DDBJ databases">
        <title>de novo genome assembly of Solanum bulbocastanum strain 11H21.</title>
        <authorList>
            <person name="Hosaka A.J."/>
        </authorList>
    </citation>
    <scope>NUCLEOTIDE SEQUENCE [LARGE SCALE GENOMIC DNA]</scope>
    <source>
        <tissue evidence="6">Young leaves</tissue>
    </source>
</reference>
<dbReference type="Pfam" id="PF00400">
    <property type="entry name" value="WD40"/>
    <property type="match status" value="2"/>
</dbReference>
<dbReference type="InterPro" id="IPR015943">
    <property type="entry name" value="WD40/YVTN_repeat-like_dom_sf"/>
</dbReference>
<dbReference type="PROSITE" id="PS50082">
    <property type="entry name" value="WD_REPEATS_2"/>
    <property type="match status" value="1"/>
</dbReference>
<keyword evidence="2 5" id="KW-0853">WD repeat</keyword>
<keyword evidence="3" id="KW-0677">Repeat</keyword>
<accession>A0AAN8YQ01</accession>
<keyword evidence="7" id="KW-1185">Reference proteome</keyword>